<evidence type="ECO:0000313" key="1">
    <source>
        <dbReference type="EMBL" id="OEU18161.1"/>
    </source>
</evidence>
<sequence>MAMNQNRFTESAIIPLAPPKSADQDVTFNSPAPATQLLNARKNLRLIRQKYEQEHITIRHEQEQMTIRQLGSQGYLKKIELEQAHKLQLHRGTDLERKDKCDTEHALLRLQTLATSNFPTVGEGPDKIPNNVK</sequence>
<dbReference type="InParanoid" id="A0A1E7FJ10"/>
<accession>A0A1E7FJ10</accession>
<keyword evidence="2" id="KW-1185">Reference proteome</keyword>
<evidence type="ECO:0000313" key="2">
    <source>
        <dbReference type="Proteomes" id="UP000095751"/>
    </source>
</evidence>
<dbReference type="Proteomes" id="UP000095751">
    <property type="component" value="Unassembled WGS sequence"/>
</dbReference>
<dbReference type="EMBL" id="KV784357">
    <property type="protein sequence ID" value="OEU18161.1"/>
    <property type="molecule type" value="Genomic_DNA"/>
</dbReference>
<reference evidence="1 2" key="1">
    <citation type="submission" date="2016-09" db="EMBL/GenBank/DDBJ databases">
        <title>Extensive genetic diversity and differential bi-allelic expression allows diatom success in the polar Southern Ocean.</title>
        <authorList>
            <consortium name="DOE Joint Genome Institute"/>
            <person name="Mock T."/>
            <person name="Otillar R.P."/>
            <person name="Strauss J."/>
            <person name="Dupont C."/>
            <person name="Frickenhaus S."/>
            <person name="Maumus F."/>
            <person name="Mcmullan M."/>
            <person name="Sanges R."/>
            <person name="Schmutz J."/>
            <person name="Toseland A."/>
            <person name="Valas R."/>
            <person name="Veluchamy A."/>
            <person name="Ward B.J."/>
            <person name="Allen A."/>
            <person name="Barry K."/>
            <person name="Falciatore A."/>
            <person name="Ferrante M."/>
            <person name="Fortunato A.E."/>
            <person name="Gloeckner G."/>
            <person name="Gruber A."/>
            <person name="Hipkin R."/>
            <person name="Janech M."/>
            <person name="Kroth P."/>
            <person name="Leese F."/>
            <person name="Lindquist E."/>
            <person name="Lyon B.R."/>
            <person name="Martin J."/>
            <person name="Mayer C."/>
            <person name="Parker M."/>
            <person name="Quesneville H."/>
            <person name="Raymond J."/>
            <person name="Uhlig C."/>
            <person name="Valentin K.U."/>
            <person name="Worden A.Z."/>
            <person name="Armbrust E.V."/>
            <person name="Bowler C."/>
            <person name="Green B."/>
            <person name="Moulton V."/>
            <person name="Van Oosterhout C."/>
            <person name="Grigoriev I."/>
        </authorList>
    </citation>
    <scope>NUCLEOTIDE SEQUENCE [LARGE SCALE GENOMIC DNA]</scope>
    <source>
        <strain evidence="1 2">CCMP1102</strain>
    </source>
</reference>
<gene>
    <name evidence="1" type="ORF">FRACYDRAFT_238593</name>
</gene>
<dbReference type="KEGG" id="fcy:FRACYDRAFT_238593"/>
<protein>
    <submittedName>
        <fullName evidence="1">Uncharacterized protein</fullName>
    </submittedName>
</protein>
<dbReference type="AlphaFoldDB" id="A0A1E7FJ10"/>
<name>A0A1E7FJ10_9STRA</name>
<organism evidence="1 2">
    <name type="scientific">Fragilariopsis cylindrus CCMP1102</name>
    <dbReference type="NCBI Taxonomy" id="635003"/>
    <lineage>
        <taxon>Eukaryota</taxon>
        <taxon>Sar</taxon>
        <taxon>Stramenopiles</taxon>
        <taxon>Ochrophyta</taxon>
        <taxon>Bacillariophyta</taxon>
        <taxon>Bacillariophyceae</taxon>
        <taxon>Bacillariophycidae</taxon>
        <taxon>Bacillariales</taxon>
        <taxon>Bacillariaceae</taxon>
        <taxon>Fragilariopsis</taxon>
    </lineage>
</organism>
<proteinExistence type="predicted"/>